<evidence type="ECO:0000256" key="1">
    <source>
        <dbReference type="SAM" id="MobiDB-lite"/>
    </source>
</evidence>
<name>A0ABQ2RB61_9ACTN</name>
<gene>
    <name evidence="3" type="ORF">GCM10010140_61780</name>
</gene>
<feature type="region of interest" description="Disordered" evidence="1">
    <location>
        <begin position="1"/>
        <end position="24"/>
    </location>
</feature>
<reference evidence="4" key="1">
    <citation type="journal article" date="2019" name="Int. J. Syst. Evol. Microbiol.">
        <title>The Global Catalogue of Microorganisms (GCM) 10K type strain sequencing project: providing services to taxonomists for standard genome sequencing and annotation.</title>
        <authorList>
            <consortium name="The Broad Institute Genomics Platform"/>
            <consortium name="The Broad Institute Genome Sequencing Center for Infectious Disease"/>
            <person name="Wu L."/>
            <person name="Ma J."/>
        </authorList>
    </citation>
    <scope>NUCLEOTIDE SEQUENCE [LARGE SCALE GENOMIC DNA]</scope>
    <source>
        <strain evidence="4">JCM 3115</strain>
    </source>
</reference>
<dbReference type="InterPro" id="IPR012312">
    <property type="entry name" value="Hemerythrin-like"/>
</dbReference>
<sequence length="236" mass="26320">MPSKCPPNTQEQPEHITTDEGQEQMSVDTQDMEIIHRVLRRESRLLVELVTAVAPGDTARAKVIAGHFRVYRLGLHNHHEGEDELLWPPLLSRVDLEADIVLRMQAQHERVAATLSRLDAAVPAWEATAGADERDTLVAALCEHRAVLLEHLDDEEATLLPLAAEHITEQEWASLGDHLVANTPKLTLLTLFGAVLEDANPAERAIVLSGLPAPVRVIWHVIGRPRYARHIRRVRG</sequence>
<dbReference type="Gene3D" id="1.20.120.520">
    <property type="entry name" value="nmb1532 protein domain like"/>
    <property type="match status" value="1"/>
</dbReference>
<dbReference type="CDD" id="cd12108">
    <property type="entry name" value="Hr-like"/>
    <property type="match status" value="1"/>
</dbReference>
<evidence type="ECO:0000259" key="2">
    <source>
        <dbReference type="Pfam" id="PF01814"/>
    </source>
</evidence>
<keyword evidence="4" id="KW-1185">Reference proteome</keyword>
<dbReference type="Pfam" id="PF01814">
    <property type="entry name" value="Hemerythrin"/>
    <property type="match status" value="1"/>
</dbReference>
<organism evidence="3 4">
    <name type="scientific">Streptosporangium pseudovulgare</name>
    <dbReference type="NCBI Taxonomy" id="35765"/>
    <lineage>
        <taxon>Bacteria</taxon>
        <taxon>Bacillati</taxon>
        <taxon>Actinomycetota</taxon>
        <taxon>Actinomycetes</taxon>
        <taxon>Streptosporangiales</taxon>
        <taxon>Streptosporangiaceae</taxon>
        <taxon>Streptosporangium</taxon>
    </lineage>
</organism>
<feature type="domain" description="Hemerythrin-like" evidence="2">
    <location>
        <begin position="33"/>
        <end position="163"/>
    </location>
</feature>
<accession>A0ABQ2RB61</accession>
<protein>
    <recommendedName>
        <fullName evidence="2">Hemerythrin-like domain-containing protein</fullName>
    </recommendedName>
</protein>
<evidence type="ECO:0000313" key="3">
    <source>
        <dbReference type="EMBL" id="GGQ23010.1"/>
    </source>
</evidence>
<dbReference type="EMBL" id="BMQJ01000018">
    <property type="protein sequence ID" value="GGQ23010.1"/>
    <property type="molecule type" value="Genomic_DNA"/>
</dbReference>
<dbReference type="Proteomes" id="UP000611554">
    <property type="component" value="Unassembled WGS sequence"/>
</dbReference>
<feature type="compositionally biased region" description="Polar residues" evidence="1">
    <location>
        <begin position="1"/>
        <end position="11"/>
    </location>
</feature>
<proteinExistence type="predicted"/>
<evidence type="ECO:0000313" key="4">
    <source>
        <dbReference type="Proteomes" id="UP000611554"/>
    </source>
</evidence>
<comment type="caution">
    <text evidence="3">The sequence shown here is derived from an EMBL/GenBank/DDBJ whole genome shotgun (WGS) entry which is preliminary data.</text>
</comment>